<dbReference type="Ensembl" id="ENSCATT00000063678.1">
    <property type="protein sequence ID" value="ENSCATP00000039367.1"/>
    <property type="gene ID" value="ENSCATG00000042306.1"/>
</dbReference>
<dbReference type="FunFam" id="3.90.640.10:FF:000047">
    <property type="entry name" value="Actin, alpha skeletal muscle"/>
    <property type="match status" value="1"/>
</dbReference>
<dbReference type="FunFam" id="3.30.420.40:FF:000050">
    <property type="entry name" value="Actin, alpha skeletal muscle"/>
    <property type="match status" value="1"/>
</dbReference>
<dbReference type="PANTHER" id="PTHR11937">
    <property type="entry name" value="ACTIN"/>
    <property type="match status" value="1"/>
</dbReference>
<dbReference type="Gene3D" id="3.30.420.40">
    <property type="match status" value="2"/>
</dbReference>
<dbReference type="PRINTS" id="PR00190">
    <property type="entry name" value="ACTIN"/>
</dbReference>
<dbReference type="GeneTree" id="ENSGT00950000182960"/>
<dbReference type="Bgee" id="ENSCATG00000042306">
    <property type="expression patterns" value="Expressed in lung and 12 other cell types or tissues"/>
</dbReference>
<evidence type="ECO:0000313" key="7">
    <source>
        <dbReference type="Proteomes" id="UP000233060"/>
    </source>
</evidence>
<dbReference type="InterPro" id="IPR020902">
    <property type="entry name" value="Actin/actin-like_CS"/>
</dbReference>
<dbReference type="STRING" id="9531.ENSCATP00000039367"/>
<dbReference type="Gene3D" id="3.90.640.10">
    <property type="entry name" value="Actin, Chain A, domain 4"/>
    <property type="match status" value="1"/>
</dbReference>
<dbReference type="SMART" id="SM00268">
    <property type="entry name" value="ACTIN"/>
    <property type="match status" value="1"/>
</dbReference>
<dbReference type="FunFam" id="3.30.420.40:FF:000291">
    <property type="entry name" value="Actin, alpha skeletal muscle"/>
    <property type="match status" value="1"/>
</dbReference>
<reference evidence="6" key="1">
    <citation type="submission" date="2025-08" db="UniProtKB">
        <authorList>
            <consortium name="Ensembl"/>
        </authorList>
    </citation>
    <scope>IDENTIFICATION</scope>
</reference>
<evidence type="ECO:0000256" key="5">
    <source>
        <dbReference type="RuleBase" id="RU000487"/>
    </source>
</evidence>
<dbReference type="Pfam" id="PF00022">
    <property type="entry name" value="Actin"/>
    <property type="match status" value="1"/>
</dbReference>
<dbReference type="InterPro" id="IPR004001">
    <property type="entry name" value="Actin_CS"/>
</dbReference>
<dbReference type="SUPFAM" id="SSF53067">
    <property type="entry name" value="Actin-like ATPase domain"/>
    <property type="match status" value="2"/>
</dbReference>
<dbReference type="PROSITE" id="PS01132">
    <property type="entry name" value="ACTINS_ACT_LIKE"/>
    <property type="match status" value="1"/>
</dbReference>
<dbReference type="InterPro" id="IPR043129">
    <property type="entry name" value="ATPase_NBD"/>
</dbReference>
<evidence type="ECO:0000256" key="2">
    <source>
        <dbReference type="ARBA" id="ARBA00044077"/>
    </source>
</evidence>
<organism evidence="6 7">
    <name type="scientific">Cercocebus atys</name>
    <name type="common">Sooty mangabey</name>
    <name type="synonym">Cercocebus torquatus atys</name>
    <dbReference type="NCBI Taxonomy" id="9531"/>
    <lineage>
        <taxon>Eukaryota</taxon>
        <taxon>Metazoa</taxon>
        <taxon>Chordata</taxon>
        <taxon>Craniata</taxon>
        <taxon>Vertebrata</taxon>
        <taxon>Euteleostomi</taxon>
        <taxon>Mammalia</taxon>
        <taxon>Eutheria</taxon>
        <taxon>Euarchontoglires</taxon>
        <taxon>Primates</taxon>
        <taxon>Haplorrhini</taxon>
        <taxon>Catarrhini</taxon>
        <taxon>Cercopithecidae</taxon>
        <taxon>Cercopithecinae</taxon>
        <taxon>Cercocebus</taxon>
    </lineage>
</organism>
<keyword evidence="7" id="KW-1185">Reference proteome</keyword>
<protein>
    <recommendedName>
        <fullName evidence="2">Actin, cytoplasmic 1</fullName>
    </recommendedName>
    <alternativeName>
        <fullName evidence="3">Beta-actin</fullName>
    </alternativeName>
</protein>
<dbReference type="InterPro" id="IPR004000">
    <property type="entry name" value="Actin"/>
</dbReference>
<dbReference type="Proteomes" id="UP000233060">
    <property type="component" value="Unassembled WGS sequence"/>
</dbReference>
<comment type="similarity">
    <text evidence="1 5">Belongs to the actin family.</text>
</comment>
<dbReference type="AlphaFoldDB" id="A0A2K5NPG9"/>
<dbReference type="PROSITE" id="PS00432">
    <property type="entry name" value="ACTINS_2"/>
    <property type="match status" value="1"/>
</dbReference>
<comment type="function">
    <text evidence="4">Actin is a highly conserved protein that polymerizes to produce filaments that form cross-linked networks in the cytoplasm of cells. Actin exists in both monomeric (G-actin) and polymeric (F-actin) forms, both forms playing key functions, such as cell motility and contraction. In addition to their role in the cytoplasmic cytoskeleton, G- and F-actin also localize in the nucleus, and regulate gene transcription and motility and repair of damaged DNA. Plays a role in the assembly of the gamma-tubulin ring complex (gTuRC), which regulates the minus-end nucleation of alpha-beta tubulin heterodimers that grow into microtubule protafilaments. Part of the ACTR1A/ACTB filament around which the dynactin complex is built. The dynactin multiprotein complex activates the molecular motor dynein for ultra-processive transport along microtubules.</text>
</comment>
<evidence type="ECO:0000256" key="4">
    <source>
        <dbReference type="ARBA" id="ARBA00093387"/>
    </source>
</evidence>
<evidence type="ECO:0000256" key="3">
    <source>
        <dbReference type="ARBA" id="ARBA00044218"/>
    </source>
</evidence>
<proteinExistence type="inferred from homology"/>
<reference evidence="6" key="2">
    <citation type="submission" date="2025-09" db="UniProtKB">
        <authorList>
            <consortium name="Ensembl"/>
        </authorList>
    </citation>
    <scope>IDENTIFICATION</scope>
</reference>
<accession>A0A2K5NPG9</accession>
<sequence length="360" mass="40424">MLTMDDDIAMLVVDNGSGMCKASFAGDDAPRAVFPSIVGHPRIHMLGDEAQSKRGILTLKYPIEHSIVTNWDNMEKIWHHTFYNELRVAPEEHPMLLTEARLNPKANREKMTQIMFETFNTPAMYVAIQAVLSLYASGRTTGIVMDSGDGVTHSVPIYEGNALPHATLRIDLAGRNLTDHLMKILTERSYSFTTMAEREIMHDIKEKLCYVALDFKQEMAMVASSSSLEESYELPNGQVITIGNERFRCPEALFQPSFLGMESCGIHETIFNSIMKYLYANTVLSGGTTMCPGIANRMQKEITALAPSMMKIKIIAPPERKYSVWMGGSILASLSTFQQMWISKREYDESGPSIVHRKCF</sequence>
<evidence type="ECO:0000256" key="1">
    <source>
        <dbReference type="ARBA" id="ARBA00006752"/>
    </source>
</evidence>
<evidence type="ECO:0000313" key="6">
    <source>
        <dbReference type="Ensembl" id="ENSCATP00000039367.1"/>
    </source>
</evidence>
<name>A0A2K5NPG9_CERAT</name>